<dbReference type="PROSITE" id="PS51186">
    <property type="entry name" value="GNAT"/>
    <property type="match status" value="1"/>
</dbReference>
<dbReference type="OrthoDB" id="9796381at2"/>
<evidence type="ECO:0000256" key="2">
    <source>
        <dbReference type="ARBA" id="ARBA00023315"/>
    </source>
</evidence>
<evidence type="ECO:0000259" key="3">
    <source>
        <dbReference type="PROSITE" id="PS51186"/>
    </source>
</evidence>
<evidence type="ECO:0000313" key="5">
    <source>
        <dbReference type="EMBL" id="OJG09144.1"/>
    </source>
</evidence>
<dbReference type="SUPFAM" id="SSF55729">
    <property type="entry name" value="Acyl-CoA N-acyltransferases (Nat)"/>
    <property type="match status" value="1"/>
</dbReference>
<feature type="domain" description="N-acetyltransferase" evidence="3">
    <location>
        <begin position="1"/>
        <end position="172"/>
    </location>
</feature>
<dbReference type="InterPro" id="IPR016181">
    <property type="entry name" value="Acyl_CoA_acyltransferase"/>
</dbReference>
<dbReference type="Pfam" id="PF00583">
    <property type="entry name" value="Acetyltransf_1"/>
    <property type="match status" value="1"/>
</dbReference>
<evidence type="ECO:0000313" key="4">
    <source>
        <dbReference type="EMBL" id="MCC9273200.1"/>
    </source>
</evidence>
<dbReference type="InterPro" id="IPR050832">
    <property type="entry name" value="Bact_Acetyltransf"/>
</dbReference>
<name>A0A1L8QNP7_9ENTE</name>
<proteinExistence type="predicted"/>
<dbReference type="CDD" id="cd04301">
    <property type="entry name" value="NAT_SF"/>
    <property type="match status" value="1"/>
</dbReference>
<evidence type="ECO:0000256" key="1">
    <source>
        <dbReference type="ARBA" id="ARBA00022679"/>
    </source>
</evidence>
<dbReference type="Proteomes" id="UP000182149">
    <property type="component" value="Unassembled WGS sequence"/>
</dbReference>
<dbReference type="PANTHER" id="PTHR43877">
    <property type="entry name" value="AMINOALKYLPHOSPHONATE N-ACETYLTRANSFERASE-RELATED-RELATED"/>
    <property type="match status" value="1"/>
</dbReference>
<dbReference type="Gene3D" id="3.40.630.30">
    <property type="match status" value="1"/>
</dbReference>
<accession>A0A1L8QNP7</accession>
<keyword evidence="2" id="KW-0012">Acyltransferase</keyword>
<comment type="caution">
    <text evidence="5">The sequence shown here is derived from an EMBL/GenBank/DDBJ whole genome shotgun (WGS) entry which is preliminary data.</text>
</comment>
<gene>
    <name evidence="4" type="ORF">K8V42_02795</name>
    <name evidence="5" type="ORF">RU93_GL001215</name>
</gene>
<protein>
    <submittedName>
        <fullName evidence="4">GNAT family N-acetyltransferase</fullName>
    </submittedName>
</protein>
<dbReference type="Proteomes" id="UP000813384">
    <property type="component" value="Unassembled WGS sequence"/>
</dbReference>
<dbReference type="GO" id="GO:0016747">
    <property type="term" value="F:acyltransferase activity, transferring groups other than amino-acyl groups"/>
    <property type="evidence" value="ECO:0007669"/>
    <property type="project" value="InterPro"/>
</dbReference>
<dbReference type="EMBL" id="JXKD01000020">
    <property type="protein sequence ID" value="OJG09144.1"/>
    <property type="molecule type" value="Genomic_DNA"/>
</dbReference>
<dbReference type="InterPro" id="IPR000182">
    <property type="entry name" value="GNAT_dom"/>
</dbReference>
<evidence type="ECO:0000313" key="6">
    <source>
        <dbReference type="Proteomes" id="UP000182149"/>
    </source>
</evidence>
<organism evidence="5 6">
    <name type="scientific">Enterococcus aquimarinus</name>
    <dbReference type="NCBI Taxonomy" id="328396"/>
    <lineage>
        <taxon>Bacteria</taxon>
        <taxon>Bacillati</taxon>
        <taxon>Bacillota</taxon>
        <taxon>Bacilli</taxon>
        <taxon>Lactobacillales</taxon>
        <taxon>Enterococcaceae</taxon>
        <taxon>Enterococcus</taxon>
    </lineage>
</organism>
<reference evidence="4" key="3">
    <citation type="submission" date="2021-11" db="EMBL/GenBank/DDBJ databases">
        <authorList>
            <person name="Gilroy R."/>
        </authorList>
    </citation>
    <scope>NUCLEOTIDE SEQUENCE</scope>
    <source>
        <strain evidence="4">150</strain>
    </source>
</reference>
<dbReference type="AlphaFoldDB" id="A0A1L8QNP7"/>
<sequence>MEFKLATSFDGKAILQLMQEGIAYLKAQGSPQWQDGFGPDEAKVMHDISQKHCYILVNEHQQIVGTAALIPGVDPAYTAISEGQWEGDAPYLSIHRVAVNSQFRGYGYAHLLLERSLLEAQHLGYHDVRIDTHRLNTPMQKAITKAGFQYRGVVHFPILNGERLAYQKINTQ</sequence>
<reference evidence="4" key="2">
    <citation type="journal article" date="2021" name="PeerJ">
        <title>Extensive microbial diversity within the chicken gut microbiome revealed by metagenomics and culture.</title>
        <authorList>
            <person name="Gilroy R."/>
            <person name="Ravi A."/>
            <person name="Getino M."/>
            <person name="Pursley I."/>
            <person name="Horton D.L."/>
            <person name="Alikhan N.F."/>
            <person name="Baker D."/>
            <person name="Gharbi K."/>
            <person name="Hall N."/>
            <person name="Watson M."/>
            <person name="Adriaenssens E.M."/>
            <person name="Foster-Nyarko E."/>
            <person name="Jarju S."/>
            <person name="Secka A."/>
            <person name="Antonio M."/>
            <person name="Oren A."/>
            <person name="Chaudhuri R.R."/>
            <person name="La Ragione R."/>
            <person name="Hildebrand F."/>
            <person name="Pallen M.J."/>
        </authorList>
    </citation>
    <scope>NUCLEOTIDE SEQUENCE</scope>
    <source>
        <strain evidence="4">150</strain>
    </source>
</reference>
<dbReference type="EMBL" id="JAJJVO010000046">
    <property type="protein sequence ID" value="MCC9273200.1"/>
    <property type="molecule type" value="Genomic_DNA"/>
</dbReference>
<dbReference type="RefSeq" id="WP_071875653.1">
    <property type="nucleotide sequence ID" value="NZ_JBHSHF010000018.1"/>
</dbReference>
<keyword evidence="1" id="KW-0808">Transferase</keyword>
<reference evidence="5 6" key="1">
    <citation type="submission" date="2014-12" db="EMBL/GenBank/DDBJ databases">
        <title>Draft genome sequences of 29 type strains of Enterococci.</title>
        <authorList>
            <person name="Zhong Z."/>
            <person name="Sun Z."/>
            <person name="Liu W."/>
            <person name="Zhang W."/>
            <person name="Zhang H."/>
        </authorList>
    </citation>
    <scope>NUCLEOTIDE SEQUENCE [LARGE SCALE GENOMIC DNA]</scope>
    <source>
        <strain evidence="5 6">DSM 17690</strain>
    </source>
</reference>
<keyword evidence="6" id="KW-1185">Reference proteome</keyword>
<dbReference type="STRING" id="328396.RU93_GL001215"/>